<dbReference type="SUPFAM" id="SSF48452">
    <property type="entry name" value="TPR-like"/>
    <property type="match status" value="1"/>
</dbReference>
<dbReference type="Gene3D" id="1.25.40.10">
    <property type="entry name" value="Tetratricopeptide repeat domain"/>
    <property type="match status" value="1"/>
</dbReference>
<accession>A0A0P7C146</accession>
<dbReference type="STRING" id="1605367.AFM12_14325"/>
<keyword evidence="5" id="KW-1185">Reference proteome</keyword>
<reference evidence="4 5" key="1">
    <citation type="submission" date="2015-07" db="EMBL/GenBank/DDBJ databases">
        <title>The draft genome sequence of Leadbetterella sp. JN14-9.</title>
        <authorList>
            <person name="Liu Y."/>
            <person name="Du J."/>
            <person name="Shao Z."/>
        </authorList>
    </citation>
    <scope>NUCLEOTIDE SEQUENCE [LARGE SCALE GENOMIC DNA]</scope>
    <source>
        <strain evidence="4 5">JN14-9</strain>
    </source>
</reference>
<dbReference type="Proteomes" id="UP000050454">
    <property type="component" value="Unassembled WGS sequence"/>
</dbReference>
<organism evidence="4 5">
    <name type="scientific">Jiulongibacter sediminis</name>
    <dbReference type="NCBI Taxonomy" id="1605367"/>
    <lineage>
        <taxon>Bacteria</taxon>
        <taxon>Pseudomonadati</taxon>
        <taxon>Bacteroidota</taxon>
        <taxon>Cytophagia</taxon>
        <taxon>Cytophagales</taxon>
        <taxon>Leadbetterellaceae</taxon>
        <taxon>Jiulongibacter</taxon>
    </lineage>
</organism>
<dbReference type="Gene3D" id="3.40.710.10">
    <property type="entry name" value="DD-peptidase/beta-lactamase superfamily"/>
    <property type="match status" value="1"/>
</dbReference>
<protein>
    <submittedName>
        <fullName evidence="4">Penicillin-binding protein</fullName>
    </submittedName>
</protein>
<dbReference type="AlphaFoldDB" id="A0A0P7C146"/>
<dbReference type="InterPro" id="IPR011990">
    <property type="entry name" value="TPR-like_helical_dom_sf"/>
</dbReference>
<sequence length="488" mass="55781">MVKAVIYSLITFLTFDSFAQNTNQELIDKIDTYLESSVKNGFSGVVLVAKQGEVMLSEGYGWADRKNKIPNSPSTVFNIGSVTKQFTASAILKLVEQGKIKTSDEIGIYFNQAPEDKREITIHQLLTHTSGISNRTGGFRYDEASKEQFLKEFFESELQSQPGTRHHYANANYILLSAIIESVSGQTYASFLNENLFVPAQMKSTGYKRINFSTERLAHGYYYNRDKEQWEDWGTTQQHLPYTDKHWYSIGKGDIHSTVEDLYKWHLALENNAVLTSNSRETQETPYVAEDDHMTSYYGYGWAISESNRDTKIVAHNGSNGLYFADFVRFIDNDVVIIYITNAFLGPESENVAREIGKMIFDPNYTATTIPRNIYELVQEFMKTNPPTEAEKLPDIIKKELNHELTDHAIFNRLGYSRLKKEDEPGWALELFKLNVQLFPEDGNLWDSLGEAYLKYDHKEEAIKCYAKAVESGSESSVKTLNELLKKE</sequence>
<keyword evidence="2" id="KW-0732">Signal</keyword>
<feature type="repeat" description="TPR" evidence="1">
    <location>
        <begin position="443"/>
        <end position="476"/>
    </location>
</feature>
<dbReference type="PATRIC" id="fig|1605367.3.peg.268"/>
<keyword evidence="1" id="KW-0802">TPR repeat</keyword>
<dbReference type="InterPro" id="IPR012338">
    <property type="entry name" value="Beta-lactam/transpept-like"/>
</dbReference>
<evidence type="ECO:0000256" key="2">
    <source>
        <dbReference type="SAM" id="SignalP"/>
    </source>
</evidence>
<gene>
    <name evidence="4" type="ORF">AFM12_14325</name>
</gene>
<dbReference type="PANTHER" id="PTHR46825">
    <property type="entry name" value="D-ALANYL-D-ALANINE-CARBOXYPEPTIDASE/ENDOPEPTIDASE AMPH"/>
    <property type="match status" value="1"/>
</dbReference>
<proteinExistence type="predicted"/>
<feature type="domain" description="Beta-lactamase-related" evidence="3">
    <location>
        <begin position="40"/>
        <end position="353"/>
    </location>
</feature>
<dbReference type="SUPFAM" id="SSF56601">
    <property type="entry name" value="beta-lactamase/transpeptidase-like"/>
    <property type="match status" value="1"/>
</dbReference>
<evidence type="ECO:0000259" key="3">
    <source>
        <dbReference type="Pfam" id="PF00144"/>
    </source>
</evidence>
<evidence type="ECO:0000313" key="4">
    <source>
        <dbReference type="EMBL" id="KPM47719.1"/>
    </source>
</evidence>
<dbReference type="InterPro" id="IPR019734">
    <property type="entry name" value="TPR_rpt"/>
</dbReference>
<dbReference type="InterPro" id="IPR050491">
    <property type="entry name" value="AmpC-like"/>
</dbReference>
<dbReference type="InterPro" id="IPR001466">
    <property type="entry name" value="Beta-lactam-related"/>
</dbReference>
<dbReference type="PROSITE" id="PS50005">
    <property type="entry name" value="TPR"/>
    <property type="match status" value="1"/>
</dbReference>
<dbReference type="EMBL" id="LGTQ01000010">
    <property type="protein sequence ID" value="KPM47719.1"/>
    <property type="molecule type" value="Genomic_DNA"/>
</dbReference>
<comment type="caution">
    <text evidence="4">The sequence shown here is derived from an EMBL/GenBank/DDBJ whole genome shotgun (WGS) entry which is preliminary data.</text>
</comment>
<name>A0A0P7C146_9BACT</name>
<evidence type="ECO:0000313" key="5">
    <source>
        <dbReference type="Proteomes" id="UP000050454"/>
    </source>
</evidence>
<evidence type="ECO:0000256" key="1">
    <source>
        <dbReference type="PROSITE-ProRule" id="PRU00339"/>
    </source>
</evidence>
<dbReference type="Pfam" id="PF00144">
    <property type="entry name" value="Beta-lactamase"/>
    <property type="match status" value="1"/>
</dbReference>
<feature type="chain" id="PRO_5006136458" evidence="2">
    <location>
        <begin position="20"/>
        <end position="488"/>
    </location>
</feature>
<dbReference type="PANTHER" id="PTHR46825:SF9">
    <property type="entry name" value="BETA-LACTAMASE-RELATED DOMAIN-CONTAINING PROTEIN"/>
    <property type="match status" value="1"/>
</dbReference>
<feature type="signal peptide" evidence="2">
    <location>
        <begin position="1"/>
        <end position="19"/>
    </location>
</feature>